<dbReference type="InterPro" id="IPR013538">
    <property type="entry name" value="ASHA1/2-like_C"/>
</dbReference>
<gene>
    <name evidence="3" type="ORF">C8N24_1406</name>
</gene>
<dbReference type="RefSeq" id="WP_121249321.1">
    <property type="nucleotide sequence ID" value="NZ_RBIL01000001.1"/>
</dbReference>
<feature type="domain" description="Activator of Hsp90 ATPase homologue 1/2-like C-terminal" evidence="2">
    <location>
        <begin position="11"/>
        <end position="134"/>
    </location>
</feature>
<reference evidence="3 4" key="1">
    <citation type="submission" date="2018-10" db="EMBL/GenBank/DDBJ databases">
        <title>Genomic Encyclopedia of Archaeal and Bacterial Type Strains, Phase II (KMG-II): from individual species to whole genera.</title>
        <authorList>
            <person name="Goeker M."/>
        </authorList>
    </citation>
    <scope>NUCLEOTIDE SEQUENCE [LARGE SCALE GENOMIC DNA]</scope>
    <source>
        <strain evidence="3 4">DSM 14954</strain>
    </source>
</reference>
<evidence type="ECO:0000313" key="3">
    <source>
        <dbReference type="EMBL" id="RKQ91583.1"/>
    </source>
</evidence>
<protein>
    <submittedName>
        <fullName evidence="3">Uncharacterized protein YndB with AHSA1/START domain</fullName>
    </submittedName>
</protein>
<dbReference type="Proteomes" id="UP000278962">
    <property type="component" value="Unassembled WGS sequence"/>
</dbReference>
<sequence>MNSIEREIIIDAPVERVWDIVTRPEHMGVWFGDAGASRAGDTITMAWKEHGEAELRIVREEPPHVFAYRWDANDPGIGDTLVEFTLTAEGDGTRVKVTESGWGELRTGADRQAELRDGNTRGWAAELGDLERYAQTVTV</sequence>
<comment type="caution">
    <text evidence="3">The sequence shown here is derived from an EMBL/GenBank/DDBJ whole genome shotgun (WGS) entry which is preliminary data.</text>
</comment>
<dbReference type="AlphaFoldDB" id="A0A660LCJ5"/>
<comment type="similarity">
    <text evidence="1">Belongs to the AHA1 family.</text>
</comment>
<keyword evidence="4" id="KW-1185">Reference proteome</keyword>
<dbReference type="Gene3D" id="3.30.530.20">
    <property type="match status" value="1"/>
</dbReference>
<proteinExistence type="inferred from homology"/>
<evidence type="ECO:0000256" key="1">
    <source>
        <dbReference type="ARBA" id="ARBA00006817"/>
    </source>
</evidence>
<evidence type="ECO:0000259" key="2">
    <source>
        <dbReference type="Pfam" id="PF08327"/>
    </source>
</evidence>
<dbReference type="InterPro" id="IPR023393">
    <property type="entry name" value="START-like_dom_sf"/>
</dbReference>
<dbReference type="SUPFAM" id="SSF55961">
    <property type="entry name" value="Bet v1-like"/>
    <property type="match status" value="1"/>
</dbReference>
<evidence type="ECO:0000313" key="4">
    <source>
        <dbReference type="Proteomes" id="UP000278962"/>
    </source>
</evidence>
<dbReference type="EMBL" id="RBIL01000001">
    <property type="protein sequence ID" value="RKQ91583.1"/>
    <property type="molecule type" value="Genomic_DNA"/>
</dbReference>
<dbReference type="OrthoDB" id="8117292at2"/>
<dbReference type="CDD" id="cd08898">
    <property type="entry name" value="SRPBCC_CalC_Aha1-like_5"/>
    <property type="match status" value="1"/>
</dbReference>
<organism evidence="3 4">
    <name type="scientific">Solirubrobacter pauli</name>
    <dbReference type="NCBI Taxonomy" id="166793"/>
    <lineage>
        <taxon>Bacteria</taxon>
        <taxon>Bacillati</taxon>
        <taxon>Actinomycetota</taxon>
        <taxon>Thermoleophilia</taxon>
        <taxon>Solirubrobacterales</taxon>
        <taxon>Solirubrobacteraceae</taxon>
        <taxon>Solirubrobacter</taxon>
    </lineage>
</organism>
<accession>A0A660LCJ5</accession>
<name>A0A660LCJ5_9ACTN</name>
<dbReference type="Pfam" id="PF08327">
    <property type="entry name" value="AHSA1"/>
    <property type="match status" value="1"/>
</dbReference>